<dbReference type="GO" id="GO:0009116">
    <property type="term" value="P:nucleoside metabolic process"/>
    <property type="evidence" value="ECO:0007669"/>
    <property type="project" value="InterPro"/>
</dbReference>
<evidence type="ECO:0000259" key="3">
    <source>
        <dbReference type="Pfam" id="PF01048"/>
    </source>
</evidence>
<accession>A0A1H8BQI2</accession>
<organism evidence="4 5">
    <name type="scientific">Chitinophaga rupis</name>
    <dbReference type="NCBI Taxonomy" id="573321"/>
    <lineage>
        <taxon>Bacteria</taxon>
        <taxon>Pseudomonadati</taxon>
        <taxon>Bacteroidota</taxon>
        <taxon>Chitinophagia</taxon>
        <taxon>Chitinophagales</taxon>
        <taxon>Chitinophagaceae</taxon>
        <taxon>Chitinophaga</taxon>
    </lineage>
</organism>
<dbReference type="GO" id="GO:0019284">
    <property type="term" value="P:L-methionine salvage from S-adenosylmethionine"/>
    <property type="evidence" value="ECO:0007669"/>
    <property type="project" value="TreeGrafter"/>
</dbReference>
<dbReference type="EC" id="3.2.2.26" evidence="1 2"/>
<comment type="catalytic activity">
    <reaction evidence="1">
        <text>futalosine + H2O = dehypoxanthine futalosine + hypoxanthine</text>
        <dbReference type="Rhea" id="RHEA:25904"/>
        <dbReference type="ChEBI" id="CHEBI:15377"/>
        <dbReference type="ChEBI" id="CHEBI:17368"/>
        <dbReference type="ChEBI" id="CHEBI:58863"/>
        <dbReference type="ChEBI" id="CHEBI:58864"/>
        <dbReference type="EC" id="3.2.2.26"/>
    </reaction>
</comment>
<protein>
    <recommendedName>
        <fullName evidence="1 2">Futalosine hydrolase</fullName>
        <shortName evidence="1">FL hydrolase</shortName>
        <ecNumber evidence="1 2">3.2.2.26</ecNumber>
    </recommendedName>
    <alternativeName>
        <fullName evidence="1">Futalosine nucleosidase</fullName>
    </alternativeName>
    <alternativeName>
        <fullName evidence="1">Menaquinone biosynthetic enzyme MqnB</fullName>
    </alternativeName>
</protein>
<dbReference type="PANTHER" id="PTHR46832:SF2">
    <property type="entry name" value="FUTALOSINE HYDROLASE"/>
    <property type="match status" value="1"/>
</dbReference>
<dbReference type="UniPathway" id="UPA00079"/>
<dbReference type="InterPro" id="IPR000845">
    <property type="entry name" value="Nucleoside_phosphorylase_d"/>
</dbReference>
<dbReference type="CDD" id="cd17766">
    <property type="entry name" value="futalosine_nucleosidase_MqnB"/>
    <property type="match status" value="1"/>
</dbReference>
<dbReference type="PANTHER" id="PTHR46832">
    <property type="entry name" value="5'-METHYLTHIOADENOSINE/S-ADENOSYLHOMOCYSTEINE NUCLEOSIDASE"/>
    <property type="match status" value="1"/>
</dbReference>
<dbReference type="EMBL" id="FOBB01000006">
    <property type="protein sequence ID" value="SEM85140.1"/>
    <property type="molecule type" value="Genomic_DNA"/>
</dbReference>
<dbReference type="GO" id="GO:0008782">
    <property type="term" value="F:adenosylhomocysteine nucleosidase activity"/>
    <property type="evidence" value="ECO:0007669"/>
    <property type="project" value="TreeGrafter"/>
</dbReference>
<name>A0A1H8BQI2_9BACT</name>
<evidence type="ECO:0000256" key="1">
    <source>
        <dbReference type="HAMAP-Rule" id="MF_00991"/>
    </source>
</evidence>
<proteinExistence type="inferred from homology"/>
<dbReference type="SUPFAM" id="SSF53167">
    <property type="entry name" value="Purine and uridine phosphorylases"/>
    <property type="match status" value="1"/>
</dbReference>
<feature type="domain" description="Nucleoside phosphorylase" evidence="3">
    <location>
        <begin position="36"/>
        <end position="213"/>
    </location>
</feature>
<comment type="function">
    <text evidence="1">Catalyzes the hydrolysis of futalosine (FL) to dehypoxanthine futalosine (DHFL) and hypoxanthine, a step in the biosynthesis of menaquinone (MK, vitamin K2).</text>
</comment>
<dbReference type="InterPro" id="IPR035994">
    <property type="entry name" value="Nucleoside_phosphorylase_sf"/>
</dbReference>
<dbReference type="STRING" id="573321.SAMN04488505_106312"/>
<sequence length="220" mass="23933">MNLLVVAATALEIKPFSEYLSQASLPQTCQVEVLIGGIGLTHTAWHLGKYLATKRPDVAIQAGIAGSFNHSWPLGQVVMIGKEQFGDLGVDDAGTFKDLFEIGLWNSGQTPFADTSLVNTFAGLPFTPDLPVGSSVSINTVTGSLPSIERLQQKYTPDIESMEGAAFHFACLQENIPFLQLRCISNYVEVRDKSKWNIPLAVKNLNQALVETVESMVHGR</sequence>
<dbReference type="GO" id="GO:0005829">
    <property type="term" value="C:cytosol"/>
    <property type="evidence" value="ECO:0007669"/>
    <property type="project" value="TreeGrafter"/>
</dbReference>
<dbReference type="OrthoDB" id="9788270at2"/>
<evidence type="ECO:0000256" key="2">
    <source>
        <dbReference type="NCBIfam" id="TIGR03664"/>
    </source>
</evidence>
<evidence type="ECO:0000313" key="4">
    <source>
        <dbReference type="EMBL" id="SEM85140.1"/>
    </source>
</evidence>
<reference evidence="4 5" key="1">
    <citation type="submission" date="2016-10" db="EMBL/GenBank/DDBJ databases">
        <authorList>
            <person name="de Groot N.N."/>
        </authorList>
    </citation>
    <scope>NUCLEOTIDE SEQUENCE [LARGE SCALE GENOMIC DNA]</scope>
    <source>
        <strain evidence="4 5">DSM 21039</strain>
    </source>
</reference>
<keyword evidence="1 4" id="KW-0378">Hydrolase</keyword>
<dbReference type="Proteomes" id="UP000198984">
    <property type="component" value="Unassembled WGS sequence"/>
</dbReference>
<dbReference type="RefSeq" id="WP_089917805.1">
    <property type="nucleotide sequence ID" value="NZ_FOBB01000006.1"/>
</dbReference>
<dbReference type="GO" id="GO:0009234">
    <property type="term" value="P:menaquinone biosynthetic process"/>
    <property type="evidence" value="ECO:0007669"/>
    <property type="project" value="UniProtKB-UniRule"/>
</dbReference>
<dbReference type="Pfam" id="PF01048">
    <property type="entry name" value="PNP_UDP_1"/>
    <property type="match status" value="1"/>
</dbReference>
<dbReference type="NCBIfam" id="TIGR03664">
    <property type="entry name" value="fut_nucase"/>
    <property type="match status" value="1"/>
</dbReference>
<dbReference type="GO" id="GO:0008930">
    <property type="term" value="F:methylthioadenosine nucleosidase activity"/>
    <property type="evidence" value="ECO:0007669"/>
    <property type="project" value="TreeGrafter"/>
</dbReference>
<dbReference type="HAMAP" id="MF_00991">
    <property type="entry name" value="MqnB"/>
    <property type="match status" value="1"/>
</dbReference>
<evidence type="ECO:0000313" key="5">
    <source>
        <dbReference type="Proteomes" id="UP000198984"/>
    </source>
</evidence>
<keyword evidence="5" id="KW-1185">Reference proteome</keyword>
<comment type="similarity">
    <text evidence="1">Belongs to the PNP/UDP phosphorylase family. Futalosine hydrolase subfamily.</text>
</comment>
<dbReference type="AlphaFoldDB" id="A0A1H8BQI2"/>
<comment type="pathway">
    <text evidence="1">Quinol/quinone metabolism; menaquinone biosynthesis.</text>
</comment>
<dbReference type="Gene3D" id="3.40.50.1580">
    <property type="entry name" value="Nucleoside phosphorylase domain"/>
    <property type="match status" value="1"/>
</dbReference>
<dbReference type="InterPro" id="IPR019963">
    <property type="entry name" value="FL_hydrolase_MqnB"/>
</dbReference>
<gene>
    <name evidence="1" type="primary">mqnB</name>
    <name evidence="4" type="ORF">SAMN04488505_106312</name>
</gene>
<keyword evidence="1" id="KW-0474">Menaquinone biosynthesis</keyword>